<evidence type="ECO:0000313" key="4">
    <source>
        <dbReference type="Proteomes" id="UP000011958"/>
    </source>
</evidence>
<proteinExistence type="predicted"/>
<evidence type="ECO:0000259" key="2">
    <source>
        <dbReference type="PROSITE" id="PS51747"/>
    </source>
</evidence>
<dbReference type="SUPFAM" id="SSF53927">
    <property type="entry name" value="Cytidine deaminase-like"/>
    <property type="match status" value="1"/>
</dbReference>
<dbReference type="HOGENOM" id="CLU_025810_8_1_1"/>
<keyword evidence="1" id="KW-0378">Hydrolase</keyword>
<dbReference type="Proteomes" id="UP000011958">
    <property type="component" value="Unassembled WGS sequence"/>
</dbReference>
<dbReference type="GO" id="GO:0052717">
    <property type="term" value="F:tRNA-specific adenosine-34 deaminase activity"/>
    <property type="evidence" value="ECO:0007669"/>
    <property type="project" value="TreeGrafter"/>
</dbReference>
<dbReference type="OMA" id="PCQMCAG"/>
<dbReference type="InterPro" id="IPR016193">
    <property type="entry name" value="Cytidine_deaminase-like"/>
</dbReference>
<dbReference type="RefSeq" id="XP_007872215.1">
    <property type="nucleotide sequence ID" value="XM_007874024.1"/>
</dbReference>
<evidence type="ECO:0000256" key="1">
    <source>
        <dbReference type="ARBA" id="ARBA00022801"/>
    </source>
</evidence>
<name>M7NRF8_PNEMU</name>
<protein>
    <recommendedName>
        <fullName evidence="2">CMP/dCMP-type deaminase domain-containing protein</fullName>
    </recommendedName>
</protein>
<dbReference type="Gene3D" id="3.40.140.10">
    <property type="entry name" value="Cytidine Deaminase, domain 2"/>
    <property type="match status" value="1"/>
</dbReference>
<feature type="domain" description="CMP/dCMP-type deaminase" evidence="2">
    <location>
        <begin position="1"/>
        <end position="126"/>
    </location>
</feature>
<evidence type="ECO:0000313" key="3">
    <source>
        <dbReference type="EMBL" id="EMR11313.1"/>
    </source>
</evidence>
<dbReference type="EMBL" id="AFWA02000001">
    <property type="protein sequence ID" value="EMR11313.1"/>
    <property type="molecule type" value="Genomic_DNA"/>
</dbReference>
<sequence>MNHKEFMKEALNMAELALKNNETPIGCVFVYKNKIIAKEMNNTNESLNVLENAFEFILFNALKGTFHCEMVAINKILENYPSKIFEEVNLYVTVEPCIMCASALRQLHIKSVHFGCANERFGGTGSIFRLHDDEGIDPIYPVFLGYYREDAILLLRRFYLQENKKGEFYF</sequence>
<dbReference type="GO" id="GO:0002100">
    <property type="term" value="P:tRNA wobble adenosine to inosine editing"/>
    <property type="evidence" value="ECO:0007669"/>
    <property type="project" value="EnsemblFungi"/>
</dbReference>
<dbReference type="InterPro" id="IPR002125">
    <property type="entry name" value="CMP_dCMP_dom"/>
</dbReference>
<dbReference type="PANTHER" id="PTHR11079:SF149">
    <property type="entry name" value="TRNA-SPECIFIC ADENOSINE DEAMINASE 2"/>
    <property type="match status" value="1"/>
</dbReference>
<dbReference type="STRING" id="1069680.M7NRF8"/>
<gene>
    <name evidence="3" type="ORF">PNEG_00342</name>
</gene>
<dbReference type="GeneID" id="19894040"/>
<dbReference type="CDD" id="cd01285">
    <property type="entry name" value="nucleoside_deaminase"/>
    <property type="match status" value="1"/>
</dbReference>
<dbReference type="eggNOG" id="KOG1018">
    <property type="taxonomic scope" value="Eukaryota"/>
</dbReference>
<dbReference type="VEuPathDB" id="FungiDB:PNEG_00342"/>
<organism evidence="3 4">
    <name type="scientific">Pneumocystis murina (strain B123)</name>
    <name type="common">Mouse pneumocystis pneumonia agent</name>
    <name type="synonym">Pneumocystis carinii f. sp. muris</name>
    <dbReference type="NCBI Taxonomy" id="1069680"/>
    <lineage>
        <taxon>Eukaryota</taxon>
        <taxon>Fungi</taxon>
        <taxon>Dikarya</taxon>
        <taxon>Ascomycota</taxon>
        <taxon>Taphrinomycotina</taxon>
        <taxon>Pneumocystomycetes</taxon>
        <taxon>Pneumocystaceae</taxon>
        <taxon>Pneumocystis</taxon>
    </lineage>
</organism>
<dbReference type="Pfam" id="PF00383">
    <property type="entry name" value="dCMP_cyt_deam_1"/>
    <property type="match status" value="1"/>
</dbReference>
<accession>M7NRF8</accession>
<dbReference type="GO" id="GO:0005634">
    <property type="term" value="C:nucleus"/>
    <property type="evidence" value="ECO:0007669"/>
    <property type="project" value="TreeGrafter"/>
</dbReference>
<comment type="caution">
    <text evidence="3">The sequence shown here is derived from an EMBL/GenBank/DDBJ whole genome shotgun (WGS) entry which is preliminary data.</text>
</comment>
<dbReference type="GO" id="GO:0005737">
    <property type="term" value="C:cytoplasm"/>
    <property type="evidence" value="ECO:0007669"/>
    <property type="project" value="TreeGrafter"/>
</dbReference>
<dbReference type="OrthoDB" id="1701769at2759"/>
<reference evidence="4" key="1">
    <citation type="journal article" date="2016" name="Nat. Commun.">
        <title>Genome analysis of three Pneumocystis species reveals adaptation mechanisms to life exclusively in mammalian hosts.</title>
        <authorList>
            <person name="Ma L."/>
            <person name="Chen Z."/>
            <person name="Huang D.W."/>
            <person name="Kutty G."/>
            <person name="Ishihara M."/>
            <person name="Wang H."/>
            <person name="Abouelleil A."/>
            <person name="Bishop L."/>
            <person name="Davey E."/>
            <person name="Deng R."/>
            <person name="Deng X."/>
            <person name="Fan L."/>
            <person name="Fantoni G."/>
            <person name="Fitzgerald M."/>
            <person name="Gogineni E."/>
            <person name="Goldberg J.M."/>
            <person name="Handley G."/>
            <person name="Hu X."/>
            <person name="Huber C."/>
            <person name="Jiao X."/>
            <person name="Jones K."/>
            <person name="Levin J.Z."/>
            <person name="Liu Y."/>
            <person name="Macdonald P."/>
            <person name="Melnikov A."/>
            <person name="Raley C."/>
            <person name="Sassi M."/>
            <person name="Sherman B.T."/>
            <person name="Song X."/>
            <person name="Sykes S."/>
            <person name="Tran B."/>
            <person name="Walsh L."/>
            <person name="Xia Y."/>
            <person name="Yang J."/>
            <person name="Young S."/>
            <person name="Zeng Q."/>
            <person name="Zheng X."/>
            <person name="Stephens R."/>
            <person name="Nusbaum C."/>
            <person name="Birren B.W."/>
            <person name="Azadi P."/>
            <person name="Lempicki R.A."/>
            <person name="Cuomo C.A."/>
            <person name="Kovacs J.A."/>
        </authorList>
    </citation>
    <scope>NUCLEOTIDE SEQUENCE [LARGE SCALE GENOMIC DNA]</scope>
    <source>
        <strain evidence="4">B123</strain>
    </source>
</reference>
<dbReference type="AlphaFoldDB" id="M7NRF8"/>
<dbReference type="PROSITE" id="PS51747">
    <property type="entry name" value="CYT_DCMP_DEAMINASES_2"/>
    <property type="match status" value="1"/>
</dbReference>
<dbReference type="PANTHER" id="PTHR11079">
    <property type="entry name" value="CYTOSINE DEAMINASE FAMILY MEMBER"/>
    <property type="match status" value="1"/>
</dbReference>
<dbReference type="GO" id="GO:0052718">
    <property type="term" value="C:tRNA-specific adenosine-34 deaminase complex"/>
    <property type="evidence" value="ECO:0007669"/>
    <property type="project" value="EnsemblFungi"/>
</dbReference>
<keyword evidence="4" id="KW-1185">Reference proteome</keyword>